<dbReference type="AlphaFoldDB" id="A0A6A4SSH7"/>
<dbReference type="EMBL" id="VEVO01000012">
    <property type="protein sequence ID" value="KAF0034014.1"/>
    <property type="molecule type" value="Genomic_DNA"/>
</dbReference>
<name>A0A6A4SSH7_SCOMX</name>
<dbReference type="Proteomes" id="UP000438429">
    <property type="component" value="Unassembled WGS sequence"/>
</dbReference>
<evidence type="ECO:0000313" key="1">
    <source>
        <dbReference type="EMBL" id="KAF0034014.1"/>
    </source>
</evidence>
<sequence length="253" mass="28830">MNKGRRQTVGRNAHVKAFGEKKSRMHLQSSSGCCAAMEDLGCQPRRRRARFVCLVLSLFGFAVSPQCQCEVMDMEGEGWHHPQTRTQYLLEAECPSADVTRRRSEHNPNIFFWPLHVRPKMGYVLTANDNKVECPLPPQDPFYCQMCFGRANENLSAMCPQGTARRAFRNKIRTYNRPSVVVELSQTIQHAETLLLHLEMDRSNVNSSSSSSSSNEMEKYSEIRKGLPPALPVKALRLIWRCGPQHGEFKPHL</sequence>
<gene>
    <name evidence="1" type="ORF">F2P81_014080</name>
</gene>
<accession>A0A6A4SSH7</accession>
<proteinExistence type="predicted"/>
<reference evidence="1 2" key="1">
    <citation type="submission" date="2019-06" db="EMBL/GenBank/DDBJ databases">
        <title>Draft genomes of female and male turbot (Scophthalmus maximus).</title>
        <authorList>
            <person name="Xu H."/>
            <person name="Xu X.-W."/>
            <person name="Shao C."/>
            <person name="Chen S."/>
        </authorList>
    </citation>
    <scope>NUCLEOTIDE SEQUENCE [LARGE SCALE GENOMIC DNA]</scope>
    <source>
        <strain evidence="1">Ysfricsl-2016a</strain>
        <tissue evidence="1">Blood</tissue>
    </source>
</reference>
<comment type="caution">
    <text evidence="1">The sequence shown here is derived from an EMBL/GenBank/DDBJ whole genome shotgun (WGS) entry which is preliminary data.</text>
</comment>
<protein>
    <submittedName>
        <fullName evidence="1">Uncharacterized protein</fullName>
    </submittedName>
</protein>
<evidence type="ECO:0000313" key="2">
    <source>
        <dbReference type="Proteomes" id="UP000438429"/>
    </source>
</evidence>
<organism evidence="1 2">
    <name type="scientific">Scophthalmus maximus</name>
    <name type="common">Turbot</name>
    <name type="synonym">Psetta maxima</name>
    <dbReference type="NCBI Taxonomy" id="52904"/>
    <lineage>
        <taxon>Eukaryota</taxon>
        <taxon>Metazoa</taxon>
        <taxon>Chordata</taxon>
        <taxon>Craniata</taxon>
        <taxon>Vertebrata</taxon>
        <taxon>Euteleostomi</taxon>
        <taxon>Actinopterygii</taxon>
        <taxon>Neopterygii</taxon>
        <taxon>Teleostei</taxon>
        <taxon>Neoteleostei</taxon>
        <taxon>Acanthomorphata</taxon>
        <taxon>Carangaria</taxon>
        <taxon>Pleuronectiformes</taxon>
        <taxon>Pleuronectoidei</taxon>
        <taxon>Scophthalmidae</taxon>
        <taxon>Scophthalmus</taxon>
    </lineage>
</organism>